<proteinExistence type="predicted"/>
<dbReference type="PANTHER" id="PTHR12475">
    <property type="match status" value="1"/>
</dbReference>
<dbReference type="AlphaFoldDB" id="A0A5J6V1S1"/>
<dbReference type="InterPro" id="IPR051490">
    <property type="entry name" value="THEM6_lcsJ_thioesterase"/>
</dbReference>
<gene>
    <name evidence="1" type="ORF">FY030_02725</name>
</gene>
<sequence length="228" mass="24760">MGPSWRTLLTGPPDLSYGGSRCSTASTTFFPLRPAGSRPAIGAAAACGYRDLVARQFQLVRTTVRPRPAIPGQGILDPSVLHLRVRPADLDVYLHVNNGVYLQMMDVARSAYIADLGGFPLLKKKRWYPVVAAQTVSYRRSLTLGQRFTITTRVVGWDPRVIYLEQLFTRGDELCARGLVAGRFLTHGSGARVPATDVASLLAPGVPSPPLPADVDQWARAIDVAHRG</sequence>
<accession>A0A5J6V1S1</accession>
<keyword evidence="2" id="KW-1185">Reference proteome</keyword>
<name>A0A5J6V1S1_9MICO</name>
<dbReference type="OrthoDB" id="9799036at2"/>
<dbReference type="CDD" id="cd00586">
    <property type="entry name" value="4HBT"/>
    <property type="match status" value="1"/>
</dbReference>
<protein>
    <submittedName>
        <fullName evidence="1">Acyl-CoA thioesterase</fullName>
    </submittedName>
</protein>
<dbReference type="InterPro" id="IPR029069">
    <property type="entry name" value="HotDog_dom_sf"/>
</dbReference>
<dbReference type="EMBL" id="CP044427">
    <property type="protein sequence ID" value="QFG67780.1"/>
    <property type="molecule type" value="Genomic_DNA"/>
</dbReference>
<dbReference type="Proteomes" id="UP000326546">
    <property type="component" value="Chromosome"/>
</dbReference>
<dbReference type="PANTHER" id="PTHR12475:SF4">
    <property type="entry name" value="PROTEIN THEM6"/>
    <property type="match status" value="1"/>
</dbReference>
<evidence type="ECO:0000313" key="2">
    <source>
        <dbReference type="Proteomes" id="UP000326546"/>
    </source>
</evidence>
<evidence type="ECO:0000313" key="1">
    <source>
        <dbReference type="EMBL" id="QFG67780.1"/>
    </source>
</evidence>
<organism evidence="1 2">
    <name type="scientific">Ornithinimicrobium pratense</name>
    <dbReference type="NCBI Taxonomy" id="2593973"/>
    <lineage>
        <taxon>Bacteria</taxon>
        <taxon>Bacillati</taxon>
        <taxon>Actinomycetota</taxon>
        <taxon>Actinomycetes</taxon>
        <taxon>Micrococcales</taxon>
        <taxon>Ornithinimicrobiaceae</taxon>
        <taxon>Ornithinimicrobium</taxon>
    </lineage>
</organism>
<dbReference type="KEGG" id="serw:FY030_02725"/>
<dbReference type="Gene3D" id="3.10.129.10">
    <property type="entry name" value="Hotdog Thioesterase"/>
    <property type="match status" value="1"/>
</dbReference>
<dbReference type="Pfam" id="PF13279">
    <property type="entry name" value="4HBT_2"/>
    <property type="match status" value="1"/>
</dbReference>
<dbReference type="SUPFAM" id="SSF54637">
    <property type="entry name" value="Thioesterase/thiol ester dehydrase-isomerase"/>
    <property type="match status" value="1"/>
</dbReference>
<reference evidence="1 2" key="1">
    <citation type="submission" date="2019-09" db="EMBL/GenBank/DDBJ databases">
        <title>Serinicoccus pratensis sp. nov., isolated from meadow soil.</title>
        <authorList>
            <person name="Zhang W."/>
        </authorList>
    </citation>
    <scope>NUCLEOTIDE SEQUENCE [LARGE SCALE GENOMIC DNA]</scope>
    <source>
        <strain evidence="1 2">W204</strain>
    </source>
</reference>